<accession>A0A1E1VZL3</accession>
<keyword evidence="1" id="KW-1133">Transmembrane helix</keyword>
<feature type="transmembrane region" description="Helical" evidence="1">
    <location>
        <begin position="27"/>
        <end position="54"/>
    </location>
</feature>
<reference evidence="2" key="1">
    <citation type="submission" date="2015-09" db="EMBL/GenBank/DDBJ databases">
        <title>De novo assembly of Pectinophora gossypiella (Pink Bollworm) gut transcriptome.</title>
        <authorList>
            <person name="Tassone E.E."/>
        </authorList>
    </citation>
    <scope>NUCLEOTIDE SEQUENCE</scope>
</reference>
<name>A0A1E1VZL3_PECGO</name>
<organism evidence="2">
    <name type="scientific">Pectinophora gossypiella</name>
    <name type="common">Cotton pink bollworm</name>
    <name type="synonym">Depressaria gossypiella</name>
    <dbReference type="NCBI Taxonomy" id="13191"/>
    <lineage>
        <taxon>Eukaryota</taxon>
        <taxon>Metazoa</taxon>
        <taxon>Ecdysozoa</taxon>
        <taxon>Arthropoda</taxon>
        <taxon>Hexapoda</taxon>
        <taxon>Insecta</taxon>
        <taxon>Pterygota</taxon>
        <taxon>Neoptera</taxon>
        <taxon>Endopterygota</taxon>
        <taxon>Lepidoptera</taxon>
        <taxon>Glossata</taxon>
        <taxon>Ditrysia</taxon>
        <taxon>Gelechioidea</taxon>
        <taxon>Gelechiidae</taxon>
        <taxon>Apatetrinae</taxon>
        <taxon>Pectinophora</taxon>
    </lineage>
</organism>
<protein>
    <submittedName>
        <fullName evidence="2">Uncharacterized protein</fullName>
    </submittedName>
</protein>
<feature type="transmembrane region" description="Helical" evidence="1">
    <location>
        <begin position="119"/>
        <end position="140"/>
    </location>
</feature>
<proteinExistence type="predicted"/>
<dbReference type="EMBL" id="GDQN01010878">
    <property type="protein sequence ID" value="JAT80176.1"/>
    <property type="molecule type" value="Transcribed_RNA"/>
</dbReference>
<sequence length="196" mass="21903">MTFDLPGIYKPSNLLQYGSKNVEKGTLVFAIINITITCAALVTSIAGTIYWFATFILKDLIIGSEPTDDKFGEYIHYFFTYIFFGGIVILLVFSLIAFVFSVFLVHGVAKKKPQFLKAYFVYGVVVTIMCVMSAIAYLVLSSGGDPLTVAVVLLVCAVYSLILAMVRCTYKSYEQRRTFQYQDNLLVVATETPKRL</sequence>
<evidence type="ECO:0000313" key="2">
    <source>
        <dbReference type="EMBL" id="JAT80176.1"/>
    </source>
</evidence>
<feature type="transmembrane region" description="Helical" evidence="1">
    <location>
        <begin position="146"/>
        <end position="166"/>
    </location>
</feature>
<dbReference type="OrthoDB" id="7441394at2759"/>
<dbReference type="AlphaFoldDB" id="A0A1E1VZL3"/>
<keyword evidence="1" id="KW-0812">Transmembrane</keyword>
<keyword evidence="1" id="KW-0472">Membrane</keyword>
<gene>
    <name evidence="2" type="ORF">g.1941</name>
</gene>
<evidence type="ECO:0000256" key="1">
    <source>
        <dbReference type="SAM" id="Phobius"/>
    </source>
</evidence>
<feature type="transmembrane region" description="Helical" evidence="1">
    <location>
        <begin position="74"/>
        <end position="107"/>
    </location>
</feature>